<dbReference type="Proteomes" id="UP001184614">
    <property type="component" value="Unassembled WGS sequence"/>
</dbReference>
<keyword evidence="2" id="KW-1185">Reference proteome</keyword>
<evidence type="ECO:0000313" key="1">
    <source>
        <dbReference type="EMBL" id="MDR6434321.1"/>
    </source>
</evidence>
<organism evidence="1 2">
    <name type="scientific">Brucella pseudogrignonensis</name>
    <dbReference type="NCBI Taxonomy" id="419475"/>
    <lineage>
        <taxon>Bacteria</taxon>
        <taxon>Pseudomonadati</taxon>
        <taxon>Pseudomonadota</taxon>
        <taxon>Alphaproteobacteria</taxon>
        <taxon>Hyphomicrobiales</taxon>
        <taxon>Brucellaceae</taxon>
        <taxon>Brucella/Ochrobactrum group</taxon>
        <taxon>Brucella</taxon>
    </lineage>
</organism>
<evidence type="ECO:0000313" key="2">
    <source>
        <dbReference type="Proteomes" id="UP001184614"/>
    </source>
</evidence>
<proteinExistence type="predicted"/>
<gene>
    <name evidence="1" type="ORF">J2782_004072</name>
</gene>
<dbReference type="EMBL" id="JAVDQT010000010">
    <property type="protein sequence ID" value="MDR6434321.1"/>
    <property type="molecule type" value="Genomic_DNA"/>
</dbReference>
<reference evidence="1 2" key="1">
    <citation type="submission" date="2023-07" db="EMBL/GenBank/DDBJ databases">
        <title>Sorghum-associated microbial communities from plants grown in Nebraska, USA.</title>
        <authorList>
            <person name="Schachtman D."/>
        </authorList>
    </citation>
    <scope>NUCLEOTIDE SEQUENCE [LARGE SCALE GENOMIC DNA]</scope>
    <source>
        <strain evidence="1 2">DS1730</strain>
    </source>
</reference>
<name>A0ABU1ME87_9HYPH</name>
<accession>A0ABU1ME87</accession>
<sequence length="230" mass="25817">MTANSSRWTGAPRNTKAVQSIAQINRLSDSCRSRPLTEPAFELLNLREYIYDKVAAVKREILMEQLKRAERYLARIRAIYSGTFAQSHDRGLYEDDLLSFFMHCYHVRDWIIRLNKVGLTARDVDNFINANRCLQLCADLCNGTKHCKLDRATRSGSQPHVSGKTYEASTWFTGSEGGEVLRAKYVIVTSNGSVDALQLAEDCMKCWSKLVIELETKSSQKSGGAHSSGA</sequence>
<dbReference type="RefSeq" id="WP_310015725.1">
    <property type="nucleotide sequence ID" value="NZ_JAVDQT010000010.1"/>
</dbReference>
<comment type="caution">
    <text evidence="1">The sequence shown here is derived from an EMBL/GenBank/DDBJ whole genome shotgun (WGS) entry which is preliminary data.</text>
</comment>
<protein>
    <submittedName>
        <fullName evidence="1">Uncharacterized protein</fullName>
    </submittedName>
</protein>